<dbReference type="AlphaFoldDB" id="A0A9Q0LCC4"/>
<dbReference type="GO" id="GO:0008234">
    <property type="term" value="F:cysteine-type peptidase activity"/>
    <property type="evidence" value="ECO:0007669"/>
    <property type="project" value="InterPro"/>
</dbReference>
<dbReference type="SMART" id="SM00645">
    <property type="entry name" value="Pept_C1"/>
    <property type="match status" value="1"/>
</dbReference>
<gene>
    <name evidence="4" type="ORF">M0811_10790</name>
</gene>
<dbReference type="Gene3D" id="3.90.70.10">
    <property type="entry name" value="Cysteine proteinases"/>
    <property type="match status" value="1"/>
</dbReference>
<dbReference type="EMBL" id="JAPDFW010000094">
    <property type="protein sequence ID" value="KAJ5070521.1"/>
    <property type="molecule type" value="Genomic_DNA"/>
</dbReference>
<dbReference type="Pfam" id="PF00112">
    <property type="entry name" value="Peptidase_C1"/>
    <property type="match status" value="1"/>
</dbReference>
<dbReference type="InterPro" id="IPR000668">
    <property type="entry name" value="Peptidase_C1A_C"/>
</dbReference>
<feature type="domain" description="Peptidase C1A papain C-terminal" evidence="3">
    <location>
        <begin position="24"/>
        <end position="264"/>
    </location>
</feature>
<dbReference type="Proteomes" id="UP001149090">
    <property type="component" value="Unassembled WGS sequence"/>
</dbReference>
<dbReference type="InterPro" id="IPR013128">
    <property type="entry name" value="Peptidase_C1A"/>
</dbReference>
<dbReference type="PRINTS" id="PR00705">
    <property type="entry name" value="PAPAIN"/>
</dbReference>
<keyword evidence="2" id="KW-0732">Signal</keyword>
<organism evidence="4 5">
    <name type="scientific">Anaeramoeba ignava</name>
    <name type="common">Anaerobic marine amoeba</name>
    <dbReference type="NCBI Taxonomy" id="1746090"/>
    <lineage>
        <taxon>Eukaryota</taxon>
        <taxon>Metamonada</taxon>
        <taxon>Anaeramoebidae</taxon>
        <taxon>Anaeramoeba</taxon>
    </lineage>
</organism>
<dbReference type="InterPro" id="IPR038765">
    <property type="entry name" value="Papain-like_cys_pep_sf"/>
</dbReference>
<feature type="chain" id="PRO_5040220363" description="Peptidase C1A papain C-terminal domain-containing protein" evidence="2">
    <location>
        <begin position="22"/>
        <end position="276"/>
    </location>
</feature>
<sequence length="276" mass="31601">MKFFFLFLFLFLFFVFFQINSITIPTNFDWRDIDGENYCTIIRQQHLPQWCGSCWCFSSTSALNDRFKIGYGNSRLDINVSPQHIINCGQAGNCDGGRPYLTYDFIQKNGVVDETCAPYEAKNKECTPENICKRCPGANQECYAVESPKKYFITSHGNVTGEAQILQEVYLNGPVVCHLAVTQELEEWNGGDKVFIDTTGRLNHDHYVSIVGFGYSVEQKVPYWIVRNSWGVEWNPSSSFGGGFFNLVRGVNNLDIEEMCFWAIPKLDDITKFKKK</sequence>
<dbReference type="SUPFAM" id="SSF54001">
    <property type="entry name" value="Cysteine proteinases"/>
    <property type="match status" value="1"/>
</dbReference>
<dbReference type="OMA" id="QSWDWRN"/>
<evidence type="ECO:0000313" key="5">
    <source>
        <dbReference type="Proteomes" id="UP001149090"/>
    </source>
</evidence>
<evidence type="ECO:0000256" key="2">
    <source>
        <dbReference type="SAM" id="SignalP"/>
    </source>
</evidence>
<protein>
    <recommendedName>
        <fullName evidence="3">Peptidase C1A papain C-terminal domain-containing protein</fullName>
    </recommendedName>
</protein>
<comment type="caution">
    <text evidence="4">The sequence shown here is derived from an EMBL/GenBank/DDBJ whole genome shotgun (WGS) entry which is preliminary data.</text>
</comment>
<reference evidence="4" key="1">
    <citation type="submission" date="2022-10" db="EMBL/GenBank/DDBJ databases">
        <title>Novel sulphate-reducing endosymbionts in the free-living metamonad Anaeramoeba.</title>
        <authorList>
            <person name="Jerlstrom-Hultqvist J."/>
            <person name="Cepicka I."/>
            <person name="Gallot-Lavallee L."/>
            <person name="Salas-Leiva D."/>
            <person name="Curtis B.A."/>
            <person name="Zahonova K."/>
            <person name="Pipaliya S."/>
            <person name="Dacks J."/>
            <person name="Roger A.J."/>
        </authorList>
    </citation>
    <scope>NUCLEOTIDE SEQUENCE</scope>
    <source>
        <strain evidence="4">BMAN</strain>
    </source>
</reference>
<accession>A0A9Q0LCC4</accession>
<evidence type="ECO:0000313" key="4">
    <source>
        <dbReference type="EMBL" id="KAJ5070521.1"/>
    </source>
</evidence>
<evidence type="ECO:0000259" key="3">
    <source>
        <dbReference type="SMART" id="SM00645"/>
    </source>
</evidence>
<dbReference type="OrthoDB" id="190265at2759"/>
<dbReference type="GO" id="GO:0006508">
    <property type="term" value="P:proteolysis"/>
    <property type="evidence" value="ECO:0007669"/>
    <property type="project" value="InterPro"/>
</dbReference>
<name>A0A9Q0LCC4_ANAIG</name>
<dbReference type="PANTHER" id="PTHR12411">
    <property type="entry name" value="CYSTEINE PROTEASE FAMILY C1-RELATED"/>
    <property type="match status" value="1"/>
</dbReference>
<comment type="similarity">
    <text evidence="1">Belongs to the peptidase C1 family.</text>
</comment>
<feature type="signal peptide" evidence="2">
    <location>
        <begin position="1"/>
        <end position="21"/>
    </location>
</feature>
<proteinExistence type="inferred from homology"/>
<keyword evidence="5" id="KW-1185">Reference proteome</keyword>
<evidence type="ECO:0000256" key="1">
    <source>
        <dbReference type="ARBA" id="ARBA00008455"/>
    </source>
</evidence>